<evidence type="ECO:0000313" key="2">
    <source>
        <dbReference type="EMBL" id="CAK9084319.1"/>
    </source>
</evidence>
<name>A0ABP0Q8T6_9DINO</name>
<proteinExistence type="predicted"/>
<comment type="caution">
    <text evidence="2">The sequence shown here is derived from an EMBL/GenBank/DDBJ whole genome shotgun (WGS) entry which is preliminary data.</text>
</comment>
<reference evidence="2 3" key="1">
    <citation type="submission" date="2024-02" db="EMBL/GenBank/DDBJ databases">
        <authorList>
            <person name="Chen Y."/>
            <person name="Shah S."/>
            <person name="Dougan E. K."/>
            <person name="Thang M."/>
            <person name="Chan C."/>
        </authorList>
    </citation>
    <scope>NUCLEOTIDE SEQUENCE [LARGE SCALE GENOMIC DNA]</scope>
</reference>
<accession>A0ABP0Q8T6</accession>
<keyword evidence="3" id="KW-1185">Reference proteome</keyword>
<evidence type="ECO:0000256" key="1">
    <source>
        <dbReference type="SAM" id="MobiDB-lite"/>
    </source>
</evidence>
<dbReference type="EMBL" id="CAXAMM010039152">
    <property type="protein sequence ID" value="CAK9084319.1"/>
    <property type="molecule type" value="Genomic_DNA"/>
</dbReference>
<gene>
    <name evidence="2" type="ORF">SCF082_LOCUS40000</name>
</gene>
<sequence length="262" mass="29027">MPDQTASLGCLVEIGGPRARNPIETRFRDRWPNSFACTDRRRGIFHSVPVRGDASAKRHEENRRLREHLQDSDQRCYTAVQLLQQAQDVLEQRTSDGVDSEYKMKVSIEKEKPLEMTMETASTMHSSREESAQPSPVSPNERPATQPALHVQPPNLAEPPNLPSLLGGAPPSEKRIFYAGSTLGPNRMVSCPMPPPFGYQPMQLPQDHTMPPALGATLLTSASTPCIPRSKMPMAPMAEPVAVPPMRQPFMPAEPIMAHPLR</sequence>
<organism evidence="2 3">
    <name type="scientific">Durusdinium trenchii</name>
    <dbReference type="NCBI Taxonomy" id="1381693"/>
    <lineage>
        <taxon>Eukaryota</taxon>
        <taxon>Sar</taxon>
        <taxon>Alveolata</taxon>
        <taxon>Dinophyceae</taxon>
        <taxon>Suessiales</taxon>
        <taxon>Symbiodiniaceae</taxon>
        <taxon>Durusdinium</taxon>
    </lineage>
</organism>
<evidence type="ECO:0000313" key="3">
    <source>
        <dbReference type="Proteomes" id="UP001642464"/>
    </source>
</evidence>
<dbReference type="Proteomes" id="UP001642464">
    <property type="component" value="Unassembled WGS sequence"/>
</dbReference>
<feature type="region of interest" description="Disordered" evidence="1">
    <location>
        <begin position="112"/>
        <end position="169"/>
    </location>
</feature>
<protein>
    <submittedName>
        <fullName evidence="2">Chloroplastic</fullName>
    </submittedName>
</protein>